<dbReference type="EMBL" id="KQ424947">
    <property type="protein sequence ID" value="KOF70202.1"/>
    <property type="molecule type" value="Genomic_DNA"/>
</dbReference>
<reference evidence="1" key="1">
    <citation type="submission" date="2015-07" db="EMBL/GenBank/DDBJ databases">
        <title>MeaNS - Measles Nucleotide Surveillance Program.</title>
        <authorList>
            <person name="Tran T."/>
            <person name="Druce J."/>
        </authorList>
    </citation>
    <scope>NUCLEOTIDE SEQUENCE</scope>
    <source>
        <strain evidence="1">UCB-OBI-ISO-001</strain>
        <tissue evidence="1">Gonad</tissue>
    </source>
</reference>
<dbReference type="AlphaFoldDB" id="A0A0L8FZN8"/>
<name>A0A0L8FZN8_OCTBM</name>
<protein>
    <submittedName>
        <fullName evidence="1">Uncharacterized protein</fullName>
    </submittedName>
</protein>
<evidence type="ECO:0000313" key="1">
    <source>
        <dbReference type="EMBL" id="KOF70202.1"/>
    </source>
</evidence>
<gene>
    <name evidence="1" type="ORF">OCBIM_22003302mg</name>
</gene>
<organism evidence="1">
    <name type="scientific">Octopus bimaculoides</name>
    <name type="common">California two-spotted octopus</name>
    <dbReference type="NCBI Taxonomy" id="37653"/>
    <lineage>
        <taxon>Eukaryota</taxon>
        <taxon>Metazoa</taxon>
        <taxon>Spiralia</taxon>
        <taxon>Lophotrochozoa</taxon>
        <taxon>Mollusca</taxon>
        <taxon>Cephalopoda</taxon>
        <taxon>Coleoidea</taxon>
        <taxon>Octopodiformes</taxon>
        <taxon>Octopoda</taxon>
        <taxon>Incirrata</taxon>
        <taxon>Octopodidae</taxon>
        <taxon>Octopus</taxon>
    </lineage>
</organism>
<proteinExistence type="predicted"/>
<accession>A0A0L8FZN8</accession>
<sequence length="76" mass="8619">MLIHLFLICHTVNQGVNVFKHVSQCNSILCVYVYRNVCVCLSVYMSVNIHTCVLCTSVFMSLYLCPYSPAYDSICT</sequence>